<dbReference type="EMBL" id="CAJPIZ010007522">
    <property type="protein sequence ID" value="CAG2110366.1"/>
    <property type="molecule type" value="Genomic_DNA"/>
</dbReference>
<protein>
    <recommendedName>
        <fullName evidence="4">Phosphatidylethanolamine-binding protein</fullName>
    </recommendedName>
</protein>
<dbReference type="InterPro" id="IPR001858">
    <property type="entry name" value="Phosphatidylethanolamine-bd_CS"/>
</dbReference>
<evidence type="ECO:0000313" key="2">
    <source>
        <dbReference type="EMBL" id="CAD7629936.1"/>
    </source>
</evidence>
<dbReference type="PANTHER" id="PTHR11362:SF82">
    <property type="entry name" value="PHOSPHATIDYLETHANOLAMINE-BINDING PROTEIN 4"/>
    <property type="match status" value="1"/>
</dbReference>
<evidence type="ECO:0000256" key="1">
    <source>
        <dbReference type="ARBA" id="ARBA00007091"/>
    </source>
</evidence>
<dbReference type="OrthoDB" id="2506647at2759"/>
<dbReference type="InterPro" id="IPR035810">
    <property type="entry name" value="PEBP_euk"/>
</dbReference>
<dbReference type="InterPro" id="IPR036610">
    <property type="entry name" value="PEBP-like_sf"/>
</dbReference>
<comment type="similarity">
    <text evidence="1">Belongs to the phosphatidylethanolamine-binding protein family.</text>
</comment>
<dbReference type="AlphaFoldDB" id="A0A7R9KUZ2"/>
<dbReference type="EMBL" id="OC862097">
    <property type="protein sequence ID" value="CAD7629936.1"/>
    <property type="molecule type" value="Genomic_DNA"/>
</dbReference>
<dbReference type="CDD" id="cd00866">
    <property type="entry name" value="PEBP_euk"/>
    <property type="match status" value="2"/>
</dbReference>
<keyword evidence="3" id="KW-1185">Reference proteome</keyword>
<organism evidence="2">
    <name type="scientific">Medioppia subpectinata</name>
    <dbReference type="NCBI Taxonomy" id="1979941"/>
    <lineage>
        <taxon>Eukaryota</taxon>
        <taxon>Metazoa</taxon>
        <taxon>Ecdysozoa</taxon>
        <taxon>Arthropoda</taxon>
        <taxon>Chelicerata</taxon>
        <taxon>Arachnida</taxon>
        <taxon>Acari</taxon>
        <taxon>Acariformes</taxon>
        <taxon>Sarcoptiformes</taxon>
        <taxon>Oribatida</taxon>
        <taxon>Brachypylina</taxon>
        <taxon>Oppioidea</taxon>
        <taxon>Oppiidae</taxon>
        <taxon>Medioppia</taxon>
    </lineage>
</organism>
<sequence>SGPPKDSGLHRYIFLVYKQSDVIHTDEKTVSERSIDGRMMWNVRTFAKENKLAIAFISSESLGEEIKGRVKSRVKSFISRRRMSPLRRDGIVPDVIDSVPKDTITVKYPSGVEVNYGNELTPTQVKDKPTVVWPADGNSLYALVMTDPDAPSRKEPVNGQVKHWLVVNIPGADVAKGRPLADYIGSGPPQDTGLHRYVFLVYKQTATIDTNEKNVSNRSREGRLKWKVRDFAKQYNLGEPIAANFYQAHVFISDTFGQNQTKSKIRRTGGRRSSPVRRDGIVPDVIDSVPKGKITVKYTSGLEVKYGNELTPTQVKVQPVVEWPADKDSYYTLAMVDPDAPSRKDPMFGQYKHWLVINIPGSDVTKGKTLAEYKGSGPPKDTGLHRYIFLVYKQPGIVNTSEKTVASDSLSGRPFFKVRDYAKTNRLSQPVAINYFQAQFDGSLG</sequence>
<reference evidence="2" key="1">
    <citation type="submission" date="2020-11" db="EMBL/GenBank/DDBJ databases">
        <authorList>
            <person name="Tran Van P."/>
        </authorList>
    </citation>
    <scope>NUCLEOTIDE SEQUENCE</scope>
</reference>
<feature type="non-terminal residue" evidence="2">
    <location>
        <position position="1"/>
    </location>
</feature>
<evidence type="ECO:0008006" key="4">
    <source>
        <dbReference type="Google" id="ProtNLM"/>
    </source>
</evidence>
<accession>A0A7R9KUZ2</accession>
<dbReference type="PROSITE" id="PS01220">
    <property type="entry name" value="PBP"/>
    <property type="match status" value="1"/>
</dbReference>
<gene>
    <name evidence="2" type="ORF">OSB1V03_LOCUS10350</name>
</gene>
<evidence type="ECO:0000313" key="3">
    <source>
        <dbReference type="Proteomes" id="UP000759131"/>
    </source>
</evidence>
<dbReference type="InterPro" id="IPR008914">
    <property type="entry name" value="PEBP"/>
</dbReference>
<dbReference type="SUPFAM" id="SSF49777">
    <property type="entry name" value="PEBP-like"/>
    <property type="match status" value="3"/>
</dbReference>
<proteinExistence type="inferred from homology"/>
<dbReference type="PANTHER" id="PTHR11362">
    <property type="entry name" value="PHOSPHATIDYLETHANOLAMINE-BINDING PROTEIN"/>
    <property type="match status" value="1"/>
</dbReference>
<dbReference type="Pfam" id="PF01161">
    <property type="entry name" value="PBP"/>
    <property type="match status" value="2"/>
</dbReference>
<name>A0A7R9KUZ2_9ACAR</name>
<dbReference type="Proteomes" id="UP000759131">
    <property type="component" value="Unassembled WGS sequence"/>
</dbReference>
<dbReference type="Gene3D" id="3.90.280.10">
    <property type="entry name" value="PEBP-like"/>
    <property type="match status" value="3"/>
</dbReference>